<organism evidence="1">
    <name type="scientific">Jonesiaceae bacterium BS-20</name>
    <dbReference type="NCBI Taxonomy" id="3120821"/>
    <lineage>
        <taxon>Bacteria</taxon>
        <taxon>Bacillati</taxon>
        <taxon>Actinomycetota</taxon>
        <taxon>Actinomycetes</taxon>
        <taxon>Micrococcales</taxon>
        <taxon>Jonesiaceae</taxon>
    </lineage>
</organism>
<accession>A0AAU7DYG1</accession>
<evidence type="ECO:0000313" key="1">
    <source>
        <dbReference type="EMBL" id="XBH23059.1"/>
    </source>
</evidence>
<dbReference type="AlphaFoldDB" id="A0AAU7DYG1"/>
<dbReference type="Pfam" id="PF11452">
    <property type="entry name" value="DUF3000"/>
    <property type="match status" value="1"/>
</dbReference>
<proteinExistence type="predicted"/>
<reference evidence="1" key="1">
    <citation type="submission" date="2024-02" db="EMBL/GenBank/DDBJ databases">
        <title>Tomenella chthoni gen. nov. sp. nov., a member of the family Jonesiaceae isolated from bat guano.</title>
        <authorList>
            <person name="Miller S.L."/>
            <person name="King J."/>
            <person name="Sankaranarayanan K."/>
            <person name="Lawson P.A."/>
        </authorList>
    </citation>
    <scope>NUCLEOTIDE SEQUENCE</scope>
    <source>
        <strain evidence="1">BS-20</strain>
    </source>
</reference>
<name>A0AAU7DYG1_9MICO</name>
<gene>
    <name evidence="1" type="ORF">V5R04_07580</name>
</gene>
<dbReference type="EMBL" id="CP146203">
    <property type="protein sequence ID" value="XBH23059.1"/>
    <property type="molecule type" value="Genomic_DNA"/>
</dbReference>
<protein>
    <submittedName>
        <fullName evidence="1">DUF3000 domain-containing protein</fullName>
    </submittedName>
</protein>
<dbReference type="InterPro" id="IPR021555">
    <property type="entry name" value="DUF3000"/>
</dbReference>
<sequence length="229" mass="24647">MAHLENSPVPQEFMNALLSLRNSVVRPEIAIEEIPAPRGLAPYSVAIGGELADSALVPAALNFPSFEEVAEDDEPLTSGKFILLYDPVERANWGGSFRAVIHVRAAIDQEIGQDPLLTQAAWSWLKDAFEYCGAAHVNLTGTVTRSTSDTLRDIGISPQSQRTEFEIRASWTPTPLDGVAGIDLNFGSHLSAWTNLMCAAIGLPALDQGFPAQRTLRGPQSISQGAIPN</sequence>